<dbReference type="EMBL" id="CP017316">
    <property type="protein sequence ID" value="AOT62575.1"/>
    <property type="molecule type" value="Genomic_DNA"/>
</dbReference>
<gene>
    <name evidence="1" type="ORF">A4G23_05474</name>
</gene>
<dbReference type="Proteomes" id="UP000095349">
    <property type="component" value="Chromosome"/>
</dbReference>
<dbReference type="STRING" id="285473.A4G23_05474"/>
<protein>
    <submittedName>
        <fullName evidence="1">Uncharacterized protein</fullName>
    </submittedName>
</protein>
<keyword evidence="2" id="KW-1185">Reference proteome</keyword>
<organism evidence="1 2">
    <name type="scientific">Streptomyces rubrolavendulae</name>
    <dbReference type="NCBI Taxonomy" id="285473"/>
    <lineage>
        <taxon>Bacteria</taxon>
        <taxon>Bacillati</taxon>
        <taxon>Actinomycetota</taxon>
        <taxon>Actinomycetes</taxon>
        <taxon>Kitasatosporales</taxon>
        <taxon>Streptomycetaceae</taxon>
        <taxon>Streptomyces</taxon>
    </lineage>
</organism>
<accession>A0A1D8GAU4</accession>
<proteinExistence type="predicted"/>
<dbReference type="Pfam" id="PF19593">
    <property type="entry name" value="DUF6098"/>
    <property type="match status" value="1"/>
</dbReference>
<dbReference type="RefSeq" id="WP_051839523.1">
    <property type="nucleotide sequence ID" value="NZ_CP017316.1"/>
</dbReference>
<dbReference type="GeneID" id="91406958"/>
<dbReference type="InterPro" id="IPR046080">
    <property type="entry name" value="DUF6098"/>
</dbReference>
<name>A0A1D8GAU4_9ACTN</name>
<sequence length="161" mass="18410">MDETAAEPARTAAPDGVTELPTLGSLAELADLVERHGRLFVRWSRSPAEDLETARSADHLTGIPLPGVSANPLQIEGWWEDRPVRLWVARRLYDYCHLRQERDGDVRPWALRGREVARGPDNEPLLRDVEPVCWIDLAVIEEAEEEVARQRRPWGPMRRHP</sequence>
<dbReference type="PATRIC" id="fig|285473.5.peg.5773"/>
<dbReference type="KEGG" id="srn:A4G23_05474"/>
<reference evidence="1 2" key="1">
    <citation type="submission" date="2016-09" db="EMBL/GenBank/DDBJ databases">
        <title>Streptomyces rubrolavendulae MJM4426 Genome sequencing and assembly.</title>
        <authorList>
            <person name="Kim J.-G."/>
        </authorList>
    </citation>
    <scope>NUCLEOTIDE SEQUENCE [LARGE SCALE GENOMIC DNA]</scope>
    <source>
        <strain evidence="1 2">MJM4426</strain>
    </source>
</reference>
<dbReference type="OrthoDB" id="3531920at2"/>
<evidence type="ECO:0000313" key="1">
    <source>
        <dbReference type="EMBL" id="AOT62575.1"/>
    </source>
</evidence>
<dbReference type="AlphaFoldDB" id="A0A1D8GAU4"/>
<evidence type="ECO:0000313" key="2">
    <source>
        <dbReference type="Proteomes" id="UP000095349"/>
    </source>
</evidence>